<evidence type="ECO:0000256" key="2">
    <source>
        <dbReference type="ARBA" id="ARBA00004514"/>
    </source>
</evidence>
<feature type="region of interest" description="Disordered" evidence="12">
    <location>
        <begin position="163"/>
        <end position="202"/>
    </location>
</feature>
<sequence length="276" mass="30688">MNQPSSFSSANEELLECAICLQQCMQPVQLPCSHVFCFLCAKGTAMQSHKCALCRATIPNDFISKPSHFAKEVGITTENDTSEPRYVWFYQGYNGWWQYDDRTCIEIEDAYLNKEQSVDVLIAGSVYIIDFQNEVQYQRNRNSRKRKIKRDLATAEKKGVAGLQSSNAFQQNSGVSQDDESTASSSTSAAGNDSNSDRRSMAVGDNAEREIPVGSEQVLVPQAQTLPDNSATVHPIVLTREATIPVPYGNPTTVNDLRRYNSDISSYNQSVSEPME</sequence>
<accession>A0ABP0F8B6</accession>
<name>A0ABP0F8B6_CLALP</name>
<evidence type="ECO:0000256" key="4">
    <source>
        <dbReference type="ARBA" id="ARBA00022679"/>
    </source>
</evidence>
<evidence type="ECO:0000256" key="9">
    <source>
        <dbReference type="ARBA" id="ARBA00022833"/>
    </source>
</evidence>
<dbReference type="Gene3D" id="3.30.40.10">
    <property type="entry name" value="Zinc/RING finger domain, C3HC4 (zinc finger)"/>
    <property type="match status" value="1"/>
</dbReference>
<dbReference type="EMBL" id="CAWYQH010000024">
    <property type="protein sequence ID" value="CAK8675956.1"/>
    <property type="molecule type" value="Genomic_DNA"/>
</dbReference>
<dbReference type="PROSITE" id="PS00518">
    <property type="entry name" value="ZF_RING_1"/>
    <property type="match status" value="1"/>
</dbReference>
<dbReference type="PROSITE" id="PS50918">
    <property type="entry name" value="WWE"/>
    <property type="match status" value="1"/>
</dbReference>
<dbReference type="Gene3D" id="3.30.720.50">
    <property type="match status" value="1"/>
</dbReference>
<evidence type="ECO:0000256" key="3">
    <source>
        <dbReference type="ARBA" id="ARBA00022490"/>
    </source>
</evidence>
<dbReference type="PANTHER" id="PTHR13417:SF2">
    <property type="entry name" value="E3 UBIQUITIN-PROTEIN LIGASE RNF146"/>
    <property type="match status" value="1"/>
</dbReference>
<comment type="pathway">
    <text evidence="11">Protein modification; protein ubiquitination.</text>
</comment>
<gene>
    <name evidence="15" type="ORF">CVLEPA_LOCUS5474</name>
</gene>
<evidence type="ECO:0000256" key="1">
    <source>
        <dbReference type="ARBA" id="ARBA00000900"/>
    </source>
</evidence>
<evidence type="ECO:0000256" key="12">
    <source>
        <dbReference type="SAM" id="MobiDB-lite"/>
    </source>
</evidence>
<dbReference type="InterPro" id="IPR004170">
    <property type="entry name" value="WWE_dom"/>
</dbReference>
<evidence type="ECO:0000313" key="15">
    <source>
        <dbReference type="EMBL" id="CAK8675956.1"/>
    </source>
</evidence>
<organism evidence="15 16">
    <name type="scientific">Clavelina lepadiformis</name>
    <name type="common">Light-bulb sea squirt</name>
    <name type="synonym">Ascidia lepadiformis</name>
    <dbReference type="NCBI Taxonomy" id="159417"/>
    <lineage>
        <taxon>Eukaryota</taxon>
        <taxon>Metazoa</taxon>
        <taxon>Chordata</taxon>
        <taxon>Tunicata</taxon>
        <taxon>Ascidiacea</taxon>
        <taxon>Aplousobranchia</taxon>
        <taxon>Clavelinidae</taxon>
        <taxon>Clavelina</taxon>
    </lineage>
</organism>
<dbReference type="Pfam" id="PF13920">
    <property type="entry name" value="zf-C3HC4_3"/>
    <property type="match status" value="1"/>
</dbReference>
<keyword evidence="5" id="KW-0879">Wnt signaling pathway</keyword>
<dbReference type="SUPFAM" id="SSF57850">
    <property type="entry name" value="RING/U-box"/>
    <property type="match status" value="1"/>
</dbReference>
<dbReference type="InterPro" id="IPR018123">
    <property type="entry name" value="WWE-dom_subgr"/>
</dbReference>
<dbReference type="PROSITE" id="PS50089">
    <property type="entry name" value="ZF_RING_2"/>
    <property type="match status" value="1"/>
</dbReference>
<comment type="function">
    <text evidence="11">E3 ubiquitin-protein ligase that specifically binds poly-ADP-ribosylated proteins and mediates their ubiquitination and subsequent degradation.</text>
</comment>
<comment type="subcellular location">
    <subcellularLocation>
        <location evidence="2 11">Cytoplasm</location>
        <location evidence="2 11">Cytosol</location>
    </subcellularLocation>
</comment>
<evidence type="ECO:0000256" key="10">
    <source>
        <dbReference type="PROSITE-ProRule" id="PRU00175"/>
    </source>
</evidence>
<feature type="domain" description="RING-type" evidence="13">
    <location>
        <begin position="17"/>
        <end position="55"/>
    </location>
</feature>
<dbReference type="SMART" id="SM00678">
    <property type="entry name" value="WWE"/>
    <property type="match status" value="1"/>
</dbReference>
<keyword evidence="4 11" id="KW-0808">Transferase</keyword>
<feature type="domain" description="WWE" evidence="14">
    <location>
        <begin position="74"/>
        <end position="150"/>
    </location>
</feature>
<keyword evidence="6 11" id="KW-0479">Metal-binding</keyword>
<evidence type="ECO:0000256" key="6">
    <source>
        <dbReference type="ARBA" id="ARBA00022723"/>
    </source>
</evidence>
<keyword evidence="9 11" id="KW-0862">Zinc</keyword>
<dbReference type="EC" id="2.3.2.27" evidence="11"/>
<dbReference type="CDD" id="cd16546">
    <property type="entry name" value="RING-HC_RNF146"/>
    <property type="match status" value="1"/>
</dbReference>
<evidence type="ECO:0000256" key="11">
    <source>
        <dbReference type="RuleBase" id="RU367115"/>
    </source>
</evidence>
<evidence type="ECO:0000256" key="8">
    <source>
        <dbReference type="ARBA" id="ARBA00022786"/>
    </source>
</evidence>
<keyword evidence="7 10" id="KW-0863">Zinc-finger</keyword>
<protein>
    <recommendedName>
        <fullName evidence="11">E3 ubiquitin-protein ligase</fullName>
        <ecNumber evidence="11">2.3.2.27</ecNumber>
    </recommendedName>
</protein>
<dbReference type="InterPro" id="IPR017907">
    <property type="entry name" value="Znf_RING_CS"/>
</dbReference>
<dbReference type="SMART" id="SM00184">
    <property type="entry name" value="RING"/>
    <property type="match status" value="1"/>
</dbReference>
<dbReference type="InterPro" id="IPR044110">
    <property type="entry name" value="RING-HC_RNF146"/>
</dbReference>
<comment type="caution">
    <text evidence="15">The sequence shown here is derived from an EMBL/GenBank/DDBJ whole genome shotgun (WGS) entry which is preliminary data.</text>
</comment>
<dbReference type="Pfam" id="PF02825">
    <property type="entry name" value="WWE"/>
    <property type="match status" value="1"/>
</dbReference>
<dbReference type="Proteomes" id="UP001642483">
    <property type="component" value="Unassembled WGS sequence"/>
</dbReference>
<comment type="domain">
    <text evidence="11">The WWE domain mediates non-covalent poly(ADP-ribose)-binding.</text>
</comment>
<evidence type="ECO:0000256" key="5">
    <source>
        <dbReference type="ARBA" id="ARBA00022687"/>
    </source>
</evidence>
<dbReference type="SUPFAM" id="SSF117839">
    <property type="entry name" value="WWE domain"/>
    <property type="match status" value="1"/>
</dbReference>
<dbReference type="InterPro" id="IPR033509">
    <property type="entry name" value="RNF146"/>
</dbReference>
<feature type="compositionally biased region" description="Polar residues" evidence="12">
    <location>
        <begin position="163"/>
        <end position="175"/>
    </location>
</feature>
<evidence type="ECO:0000259" key="13">
    <source>
        <dbReference type="PROSITE" id="PS50089"/>
    </source>
</evidence>
<comment type="PTM">
    <text evidence="11">Ubiquitinated; autoubiquitinated.</text>
</comment>
<evidence type="ECO:0000259" key="14">
    <source>
        <dbReference type="PROSITE" id="PS50918"/>
    </source>
</evidence>
<reference evidence="15 16" key="1">
    <citation type="submission" date="2024-02" db="EMBL/GenBank/DDBJ databases">
        <authorList>
            <person name="Daric V."/>
            <person name="Darras S."/>
        </authorList>
    </citation>
    <scope>NUCLEOTIDE SEQUENCE [LARGE SCALE GENOMIC DNA]</scope>
</reference>
<keyword evidence="3 11" id="KW-0963">Cytoplasm</keyword>
<dbReference type="InterPro" id="IPR037197">
    <property type="entry name" value="WWE_dom_sf"/>
</dbReference>
<comment type="catalytic activity">
    <reaction evidence="1 11">
        <text>S-ubiquitinyl-[E2 ubiquitin-conjugating enzyme]-L-cysteine + [acceptor protein]-L-lysine = [E2 ubiquitin-conjugating enzyme]-L-cysteine + N(6)-ubiquitinyl-[acceptor protein]-L-lysine.</text>
        <dbReference type="EC" id="2.3.2.27"/>
    </reaction>
</comment>
<evidence type="ECO:0000313" key="16">
    <source>
        <dbReference type="Proteomes" id="UP001642483"/>
    </source>
</evidence>
<proteinExistence type="predicted"/>
<feature type="compositionally biased region" description="Low complexity" evidence="12">
    <location>
        <begin position="182"/>
        <end position="194"/>
    </location>
</feature>
<dbReference type="InterPro" id="IPR001841">
    <property type="entry name" value="Znf_RING"/>
</dbReference>
<dbReference type="InterPro" id="IPR013083">
    <property type="entry name" value="Znf_RING/FYVE/PHD"/>
</dbReference>
<keyword evidence="16" id="KW-1185">Reference proteome</keyword>
<evidence type="ECO:0000256" key="7">
    <source>
        <dbReference type="ARBA" id="ARBA00022771"/>
    </source>
</evidence>
<dbReference type="PANTHER" id="PTHR13417">
    <property type="entry name" value="E3 UBIQUITIN-PROTEIN LIGASE RNF146"/>
    <property type="match status" value="1"/>
</dbReference>
<keyword evidence="8 11" id="KW-0833">Ubl conjugation pathway</keyword>